<evidence type="ECO:0008006" key="12">
    <source>
        <dbReference type="Google" id="ProtNLM"/>
    </source>
</evidence>
<evidence type="ECO:0000259" key="9">
    <source>
        <dbReference type="PROSITE" id="PS51233"/>
    </source>
</evidence>
<dbReference type="GO" id="GO:0046373">
    <property type="term" value="P:L-arabinose metabolic process"/>
    <property type="evidence" value="ECO:0007669"/>
    <property type="project" value="InterPro"/>
</dbReference>
<dbReference type="InterPro" id="IPR058755">
    <property type="entry name" value="Fn1-VW_OTOGL"/>
</dbReference>
<dbReference type="Pfam" id="PF00094">
    <property type="entry name" value="VWD"/>
    <property type="match status" value="4"/>
</dbReference>
<evidence type="ECO:0000259" key="8">
    <source>
        <dbReference type="PROSITE" id="PS01225"/>
    </source>
</evidence>
<keyword evidence="11" id="KW-1185">Reference proteome</keyword>
<feature type="region of interest" description="Disordered" evidence="7">
    <location>
        <begin position="1561"/>
        <end position="1581"/>
    </location>
</feature>
<dbReference type="SUPFAM" id="SSF110221">
    <property type="entry name" value="AbfB domain"/>
    <property type="match status" value="1"/>
</dbReference>
<dbReference type="Pfam" id="PF25961">
    <property type="entry name" value="OTOGL_N"/>
    <property type="match status" value="1"/>
</dbReference>
<reference evidence="10" key="1">
    <citation type="submission" date="2022-02" db="EMBL/GenBank/DDBJ databases">
        <title>Atlantic sturgeon de novo genome assembly.</title>
        <authorList>
            <person name="Stock M."/>
            <person name="Klopp C."/>
            <person name="Guiguen Y."/>
            <person name="Cabau C."/>
            <person name="Parinello H."/>
            <person name="Santidrian Yebra-Pimentel E."/>
            <person name="Kuhl H."/>
            <person name="Dirks R.P."/>
            <person name="Guessner J."/>
            <person name="Wuertz S."/>
            <person name="Du K."/>
            <person name="Schartl M."/>
        </authorList>
    </citation>
    <scope>NUCLEOTIDE SEQUENCE</scope>
    <source>
        <strain evidence="10">STURGEONOMICS-FGT-2020</strain>
        <tissue evidence="10">Whole blood</tissue>
    </source>
</reference>
<organism evidence="10 11">
    <name type="scientific">Acipenser oxyrinchus oxyrinchus</name>
    <dbReference type="NCBI Taxonomy" id="40147"/>
    <lineage>
        <taxon>Eukaryota</taxon>
        <taxon>Metazoa</taxon>
        <taxon>Chordata</taxon>
        <taxon>Craniata</taxon>
        <taxon>Vertebrata</taxon>
        <taxon>Euteleostomi</taxon>
        <taxon>Actinopterygii</taxon>
        <taxon>Chondrostei</taxon>
        <taxon>Acipenseriformes</taxon>
        <taxon>Acipenseridae</taxon>
        <taxon>Acipenser</taxon>
    </lineage>
</organism>
<dbReference type="Pfam" id="PF25962">
    <property type="entry name" value="TIL_OTOGL_Mucin"/>
    <property type="match status" value="1"/>
</dbReference>
<evidence type="ECO:0000256" key="2">
    <source>
        <dbReference type="ARBA" id="ARBA00022525"/>
    </source>
</evidence>
<dbReference type="InterPro" id="IPR058754">
    <property type="entry name" value="OTOGL-like_N"/>
</dbReference>
<proteinExistence type="inferred from homology"/>
<dbReference type="Pfam" id="PF25960">
    <property type="entry name" value="Fn1-VW_OTOGL"/>
    <property type="match status" value="1"/>
</dbReference>
<dbReference type="EMBL" id="JAGXEW010000008">
    <property type="protein sequence ID" value="KAK1169212.1"/>
    <property type="molecule type" value="Genomic_DNA"/>
</dbReference>
<comment type="similarity">
    <text evidence="5">Belongs to the otogelin family.</text>
</comment>
<evidence type="ECO:0000256" key="6">
    <source>
        <dbReference type="PROSITE-ProRule" id="PRU00039"/>
    </source>
</evidence>
<dbReference type="GO" id="GO:0046556">
    <property type="term" value="F:alpha-L-arabinofuranosidase activity"/>
    <property type="evidence" value="ECO:0007669"/>
    <property type="project" value="InterPro"/>
</dbReference>
<evidence type="ECO:0000256" key="3">
    <source>
        <dbReference type="ARBA" id="ARBA00023157"/>
    </source>
</evidence>
<dbReference type="CDD" id="cd19941">
    <property type="entry name" value="TIL"/>
    <property type="match status" value="5"/>
</dbReference>
<sequence>MLLLFQGFSCQSSSLQSRIQRKRFNAFRQKRDLFAEETYRPMLSETALPRSVIHNRSYTRDADTPTASCNCLNGGWCTEGGLCDCNELQALGDRCQIIPNMGQDRDGICRSWGQHHYESFDGIYYYFPGTCSYILAKDCHATEPQYTIWVHNSRDCDGSVYSCHRSLSLFFPNEAEIHVIGHEVKKDGIRLTLPLTIGNVFMERLADYILVKSTFGFSLAWDGSSGVYIKMTEEHKGRPCGLCGNYNDDGADDLTTSYNVQTEDTAHFGNSWVVQLPSEAPCHPLEEDFPGPCSSESAMEDALEKCTAILFFPFVSCHENIDPNPYVASCASDLCVSEDDDTFCRAVTEYTRACSHAGYPVREWRESFPACTDGCEDSFVHRDCISCCPPTCTFERECLGSNLHCLDGCYCPDGLIMENGSCISVANCPCVYHGTSYPLGYILEQGCSVCICSGGLWNCTENNCTAECSVTGHTHITSFDGRIFMLIGTCQYVLVKSWRTTRFTLTLQNMPCGESLEHSCIQSITLVVDEDVSRQVTLTKEGEVLIGVNQAASLPYSDGDVVVSKVTSLFTQLKTSFGLRVQFDRGGGRLYVQVESSWEGGLVGLCGTFNGNLRDDFLSPSGMIEGTPQLHANAWKVSAACTSPVNIPIIDPCEMNQQNVFYASQCDIINEGLFSPCHSYVSPSVYFQQCRYQACKCGSNCLCTALAHYAYICAKHKVFVNFRAHVSECGMVCLGGMMYHSCTSTCGKTCLSLSNNEACDDDCAEGCNCAEGLYYDKARQRCVAESQCHCYFMGAVYQSGDVSFSASGPCLCRNGRMECAPEEPEPDPGECPPGKTYFNCRDHQPGQPRTGIACEVTCRNLMLNLTCPPATPCVRGCGCPAGLVRHKQECYFPESCPCAWLALEYLPGEVVSTPCYKCVCQRGFFNCTHYPCPSVCTVYSDRHYHTFDGLEYDYVSDCQVYLVKSISGTEVSITAQNKDCYESGIICMKYLVIFVGLTKIYFIDNSGDPSSSSVIGKGYEFQLWKAGYYTVVHFPKQEITILWDKKTTVHIQAGPEWKGLLTGMCGNFDKNTVNDMTTASNMEVSNAQALGDSWALGQCESDYVVKRPCEGDLIRQPYAKRECAILYSDAFASCHNVVDVTWFYKNCLTDTCNCNRGGDCECLCTSIAAYAHKCCQQGVAVNWRSPTVCCNITQINTFLFFLELGDGPYIVYNSAYNDTVFGANLTSGEVFPLPKISAEGKVLFNFMIIAGLYKDRYSRLPVISFESAERPNYFLCASVDGSLRLEQWRASEEFRRQATYFHHQGLGMAGYSSFELYSQKGFFITLTRTVARALGYDYSEEFKHISSFTIEDSTTVIPYRMMCEWRYHSCASPCVKTCSDPDAINCQFLPPVEGCFPRCPKSMILDEVTRRCVHPEDCIILPPTPTPYMFVTKSNRTTAAPTTTSATTSTFTTSTVTKTETTSTATSTTEHSTAATTTSYTTVMTTTASTLVPLSPLSPLATLSTSPSVSTVQTSTESPTTPPFLTTSQITSALPTLSSEDTRLTSTMTITSQPEVLTTEVGTTTQAPLSTVTSEVPPTSSTLYTRATTTSEETVYTSVSTFSTKGPSTLQPTTVTEPFTTTALVTAATSVSSPTPYSVSSAVTETTPVTTGATTAARTELPSSSTELKTSLSTVAESQQTTTVQTADSGRTSPSLPDTTAFTTTTEVSTPASTSTTVVPVPPFPLTSEVTHTSLATSVPSTVTETTPPGLSTGPITTALSTSETMTTPIEVEITTATPPSSNTTLTDHATYSTVIPSILQPTSTCTPPYSYRVDECSEYICFNGHLMFHNASLQCRNNVSQPNCGILGMPVQINKDNCCPQWECPCRCSIISDLRVITFDGNNVALYDNGSYILVHLPRENIVAHIEKCPTSEVQLLSTPTGGTSGLCFKKLNITTHSYKVLINRLERKVSVNFINARLPFTRQSLHIDDTGTMYVISTPGGVSIQWYHSTGIIVLQYSPPYNTTSGTRGLCGCCDGNPEDDLKLPNGTVIKNVEDIPVFLYSWMVHTSEETDYFRRVGDNCTTGNCTKCFQMLNQNPFTVCHDKVSPEQFCDKIWAGDLHYKNHECDFLAAYVAICYTHNICINWRTPEFCPLKCPPGKEYQACVSTCKTKTCQNREYYEESTCSYIREECVCKSGTILHRADSAFCVTEEQCVCTDNEGGPRAPGEVWKGSSKGCCMYKCMENGSIIAVEPECSELPSPICEREGEYVIDVIEEGACCPKKICECNLTICDNEVPACENGNKLMIGYSTISCCPDYRCECDSLACPTATPPECREDQFLVEVREDKSCCYSYLCVCESCIDPIPLCSEGEILAVDLNTTHRCCPQYQCVCDVNLCPIAHADCTPGTVLVKKSIAGQCCPEWECECSCQNNSVPFCQVGETHVEDPEFSSACGCTRYFCKKTDVCLFQGVTVLSPGQSMIQYFERDLCYMVHCLQEMDPGSGFHAMDVATVNCSEKCGDHQVYVPSSDPHICCGSCKNVSCTFTNENGTIDLYRVGSTWISNCTRFDCVESAVGAVVLGSGVVCPPFNDTECVQNGGTVQSYIDGCCKTCSGLGILPFTISPVAPTGSTNCDTGKDDGRTCKKVTIRTTIRKDDCRSSTPVTVTSCDGKCPSATIFNFNINSHARFCKCCRESALENRTVQLHCSRNSTSVEYVFQEPTDCTCQWN</sequence>
<dbReference type="InterPro" id="IPR007934">
    <property type="entry name" value="AbfB_ABD"/>
</dbReference>
<dbReference type="PROSITE" id="PS01225">
    <property type="entry name" value="CTCK_2"/>
    <property type="match status" value="1"/>
</dbReference>
<dbReference type="InterPro" id="IPR014853">
    <property type="entry name" value="VWF/SSPO/ZAN-like_Cys-rich_dom"/>
</dbReference>
<feature type="domain" description="VWFD" evidence="9">
    <location>
        <begin position="466"/>
        <end position="642"/>
    </location>
</feature>
<evidence type="ECO:0000313" key="10">
    <source>
        <dbReference type="EMBL" id="KAK1169212.1"/>
    </source>
</evidence>
<dbReference type="Pfam" id="PF01826">
    <property type="entry name" value="TIL"/>
    <property type="match status" value="1"/>
</dbReference>
<evidence type="ECO:0000256" key="7">
    <source>
        <dbReference type="SAM" id="MobiDB-lite"/>
    </source>
</evidence>
<feature type="compositionally biased region" description="Low complexity" evidence="7">
    <location>
        <begin position="1694"/>
        <end position="1719"/>
    </location>
</feature>
<feature type="compositionally biased region" description="Polar residues" evidence="7">
    <location>
        <begin position="1675"/>
        <end position="1693"/>
    </location>
</feature>
<comment type="caution">
    <text evidence="10">The sequence shown here is derived from an EMBL/GenBank/DDBJ whole genome shotgun (WGS) entry which is preliminary data.</text>
</comment>
<keyword evidence="4" id="KW-0325">Glycoprotein</keyword>
<accession>A0AAD8DFL9</accession>
<dbReference type="PROSITE" id="PS51233">
    <property type="entry name" value="VWFD"/>
    <property type="match status" value="4"/>
</dbReference>
<dbReference type="PANTHER" id="PTHR11339:SF225">
    <property type="entry name" value="OTOGELIN-LIKE PROTEIN"/>
    <property type="match status" value="1"/>
</dbReference>
<dbReference type="FunFam" id="2.10.25.10:FF:000055">
    <property type="entry name" value="alpha-tectorin isoform X1"/>
    <property type="match status" value="1"/>
</dbReference>
<dbReference type="Pfam" id="PF05270">
    <property type="entry name" value="AbfB"/>
    <property type="match status" value="1"/>
</dbReference>
<feature type="domain" description="VWFD" evidence="9">
    <location>
        <begin position="934"/>
        <end position="1102"/>
    </location>
</feature>
<keyword evidence="3 6" id="KW-1015">Disulfide bond</keyword>
<evidence type="ECO:0000256" key="4">
    <source>
        <dbReference type="ARBA" id="ARBA00023180"/>
    </source>
</evidence>
<dbReference type="SUPFAM" id="SSF57567">
    <property type="entry name" value="Serine protease inhibitors"/>
    <property type="match status" value="5"/>
</dbReference>
<feature type="compositionally biased region" description="Low complexity" evidence="7">
    <location>
        <begin position="1632"/>
        <end position="1674"/>
    </location>
</feature>
<dbReference type="InterPro" id="IPR050780">
    <property type="entry name" value="Mucin_vWF_Thrombospondin_sf"/>
</dbReference>
<dbReference type="InterPro" id="IPR006207">
    <property type="entry name" value="Cys_knot_C"/>
</dbReference>
<feature type="domain" description="VWFD" evidence="9">
    <location>
        <begin position="1867"/>
        <end position="2053"/>
    </location>
</feature>
<feature type="disulfide bond" evidence="6">
    <location>
        <begin position="2637"/>
        <end position="2686"/>
    </location>
</feature>
<feature type="region of interest" description="Disordered" evidence="7">
    <location>
        <begin position="1503"/>
        <end position="1524"/>
    </location>
</feature>
<feature type="compositionally biased region" description="Low complexity" evidence="7">
    <location>
        <begin position="1570"/>
        <end position="1581"/>
    </location>
</feature>
<feature type="region of interest" description="Disordered" evidence="7">
    <location>
        <begin position="1632"/>
        <end position="1720"/>
    </location>
</feature>
<feature type="domain" description="CTCK" evidence="8">
    <location>
        <begin position="2623"/>
        <end position="2708"/>
    </location>
</feature>
<dbReference type="SMART" id="SM00041">
    <property type="entry name" value="CT"/>
    <property type="match status" value="1"/>
</dbReference>
<feature type="region of interest" description="Disordered" evidence="7">
    <location>
        <begin position="1737"/>
        <end position="1758"/>
    </location>
</feature>
<name>A0AAD8DFL9_ACIOX</name>
<dbReference type="SMART" id="SM00216">
    <property type="entry name" value="VWD"/>
    <property type="match status" value="4"/>
</dbReference>
<dbReference type="GO" id="GO:0005615">
    <property type="term" value="C:extracellular space"/>
    <property type="evidence" value="ECO:0007669"/>
    <property type="project" value="TreeGrafter"/>
</dbReference>
<comment type="caution">
    <text evidence="6">Lacks conserved residue(s) required for the propagation of feature annotation.</text>
</comment>
<dbReference type="PANTHER" id="PTHR11339">
    <property type="entry name" value="EXTRACELLULAR MATRIX GLYCOPROTEIN RELATED"/>
    <property type="match status" value="1"/>
</dbReference>
<dbReference type="Gene3D" id="2.10.25.10">
    <property type="entry name" value="Laminin"/>
    <property type="match status" value="4"/>
</dbReference>
<dbReference type="InterPro" id="IPR002919">
    <property type="entry name" value="TIL_dom"/>
</dbReference>
<dbReference type="InterPro" id="IPR036084">
    <property type="entry name" value="Ser_inhib-like_sf"/>
</dbReference>
<protein>
    <recommendedName>
        <fullName evidence="12">Otogelin-like protein</fullName>
    </recommendedName>
</protein>
<dbReference type="Pfam" id="PF08742">
    <property type="entry name" value="C8"/>
    <property type="match status" value="4"/>
</dbReference>
<keyword evidence="2" id="KW-0964">Secreted</keyword>
<evidence type="ECO:0000256" key="5">
    <source>
        <dbReference type="ARBA" id="ARBA00061260"/>
    </source>
</evidence>
<dbReference type="Gene3D" id="2.80.10.50">
    <property type="match status" value="1"/>
</dbReference>
<evidence type="ECO:0000256" key="1">
    <source>
        <dbReference type="ARBA" id="ARBA00004613"/>
    </source>
</evidence>
<feature type="domain" description="VWFD" evidence="9">
    <location>
        <begin position="107"/>
        <end position="283"/>
    </location>
</feature>
<dbReference type="SMART" id="SM00832">
    <property type="entry name" value="C8"/>
    <property type="match status" value="4"/>
</dbReference>
<evidence type="ECO:0000313" key="11">
    <source>
        <dbReference type="Proteomes" id="UP001230051"/>
    </source>
</evidence>
<feature type="compositionally biased region" description="Low complexity" evidence="7">
    <location>
        <begin position="1737"/>
        <end position="1749"/>
    </location>
</feature>
<dbReference type="InterPro" id="IPR058753">
    <property type="entry name" value="TIL_OTOGL_Mucin"/>
</dbReference>
<dbReference type="InterPro" id="IPR001846">
    <property type="entry name" value="VWF_type-D"/>
</dbReference>
<dbReference type="InterPro" id="IPR036195">
    <property type="entry name" value="AbfB_ABD_sf"/>
</dbReference>
<dbReference type="Proteomes" id="UP001230051">
    <property type="component" value="Unassembled WGS sequence"/>
</dbReference>
<gene>
    <name evidence="10" type="ORF">AOXY_G10175</name>
</gene>
<dbReference type="GO" id="GO:0031012">
    <property type="term" value="C:extracellular matrix"/>
    <property type="evidence" value="ECO:0007669"/>
    <property type="project" value="TreeGrafter"/>
</dbReference>
<comment type="subcellular location">
    <subcellularLocation>
        <location evidence="1">Secreted</location>
    </subcellularLocation>
</comment>